<accession>A0A9Q1D6W4</accession>
<evidence type="ECO:0000313" key="2">
    <source>
        <dbReference type="EMBL" id="KAJ8260791.1"/>
    </source>
</evidence>
<evidence type="ECO:0000313" key="3">
    <source>
        <dbReference type="Proteomes" id="UP001152803"/>
    </source>
</evidence>
<name>A0A9Q1D6W4_CONCO</name>
<gene>
    <name evidence="2" type="ORF">COCON_G00165140</name>
</gene>
<organism evidence="2 3">
    <name type="scientific">Conger conger</name>
    <name type="common">Conger eel</name>
    <name type="synonym">Muraena conger</name>
    <dbReference type="NCBI Taxonomy" id="82655"/>
    <lineage>
        <taxon>Eukaryota</taxon>
        <taxon>Metazoa</taxon>
        <taxon>Chordata</taxon>
        <taxon>Craniata</taxon>
        <taxon>Vertebrata</taxon>
        <taxon>Euteleostomi</taxon>
        <taxon>Actinopterygii</taxon>
        <taxon>Neopterygii</taxon>
        <taxon>Teleostei</taxon>
        <taxon>Anguilliformes</taxon>
        <taxon>Congridae</taxon>
        <taxon>Conger</taxon>
    </lineage>
</organism>
<dbReference type="AlphaFoldDB" id="A0A9Q1D6W4"/>
<proteinExistence type="predicted"/>
<comment type="caution">
    <text evidence="2">The sequence shown here is derived from an EMBL/GenBank/DDBJ whole genome shotgun (WGS) entry which is preliminary data.</text>
</comment>
<feature type="region of interest" description="Disordered" evidence="1">
    <location>
        <begin position="1"/>
        <end position="38"/>
    </location>
</feature>
<protein>
    <submittedName>
        <fullName evidence="2">Uncharacterized protein</fullName>
    </submittedName>
</protein>
<reference evidence="2" key="1">
    <citation type="journal article" date="2023" name="Science">
        <title>Genome structures resolve the early diversification of teleost fishes.</title>
        <authorList>
            <person name="Parey E."/>
            <person name="Louis A."/>
            <person name="Montfort J."/>
            <person name="Bouchez O."/>
            <person name="Roques C."/>
            <person name="Iampietro C."/>
            <person name="Lluch J."/>
            <person name="Castinel A."/>
            <person name="Donnadieu C."/>
            <person name="Desvignes T."/>
            <person name="Floi Bucao C."/>
            <person name="Jouanno E."/>
            <person name="Wen M."/>
            <person name="Mejri S."/>
            <person name="Dirks R."/>
            <person name="Jansen H."/>
            <person name="Henkel C."/>
            <person name="Chen W.J."/>
            <person name="Zahm M."/>
            <person name="Cabau C."/>
            <person name="Klopp C."/>
            <person name="Thompson A.W."/>
            <person name="Robinson-Rechavi M."/>
            <person name="Braasch I."/>
            <person name="Lecointre G."/>
            <person name="Bobe J."/>
            <person name="Postlethwait J.H."/>
            <person name="Berthelot C."/>
            <person name="Roest Crollius H."/>
            <person name="Guiguen Y."/>
        </authorList>
    </citation>
    <scope>NUCLEOTIDE SEQUENCE</scope>
    <source>
        <strain evidence="2">Concon-B</strain>
    </source>
</reference>
<sequence>MPNNKKKKHTRHGKAKGAAPDGGAQSGAVSPVSPTAAPGAKGALIGLLPDGPGPLPLPSLSLVDWELTAAVRSDGVSGRDSGGRELWGRFSAGFEAPGKVGACRMSLWSTR</sequence>
<feature type="compositionally biased region" description="Basic residues" evidence="1">
    <location>
        <begin position="1"/>
        <end position="15"/>
    </location>
</feature>
<keyword evidence="3" id="KW-1185">Reference proteome</keyword>
<dbReference type="Proteomes" id="UP001152803">
    <property type="component" value="Unassembled WGS sequence"/>
</dbReference>
<evidence type="ECO:0000256" key="1">
    <source>
        <dbReference type="SAM" id="MobiDB-lite"/>
    </source>
</evidence>
<dbReference type="EMBL" id="JAFJMO010000012">
    <property type="protein sequence ID" value="KAJ8260791.1"/>
    <property type="molecule type" value="Genomic_DNA"/>
</dbReference>